<dbReference type="GeneID" id="67876211"/>
<proteinExistence type="predicted"/>
<dbReference type="EMBL" id="AP024597">
    <property type="protein sequence ID" value="BCU70733.1"/>
    <property type="molecule type" value="Genomic_DNA"/>
</dbReference>
<dbReference type="KEGG" id="csty:KN1_20300"/>
<dbReference type="PROSITE" id="PS50181">
    <property type="entry name" value="FBOX"/>
    <property type="match status" value="1"/>
</dbReference>
<accession>A0A8D5U877</accession>
<dbReference type="Proteomes" id="UP000825123">
    <property type="component" value="Chromosome"/>
</dbReference>
<keyword evidence="3" id="KW-1185">Reference proteome</keyword>
<dbReference type="InterPro" id="IPR001810">
    <property type="entry name" value="F-box_dom"/>
</dbReference>
<gene>
    <name evidence="2" type="ORF">KN1_20300</name>
</gene>
<dbReference type="RefSeq" id="WP_225905649.1">
    <property type="nucleotide sequence ID" value="NZ_AP024597.1"/>
</dbReference>
<reference evidence="2 3" key="1">
    <citation type="submission" date="2021-04" db="EMBL/GenBank/DDBJ databases">
        <title>Complete genome sequence of Stygiolobus sp. KN-1.</title>
        <authorList>
            <person name="Nakamura K."/>
            <person name="Sakai H."/>
            <person name="Kurosawa N."/>
        </authorList>
    </citation>
    <scope>NUCLEOTIDE SEQUENCE [LARGE SCALE GENOMIC DNA]</scope>
    <source>
        <strain evidence="2 3">KN-1</strain>
    </source>
</reference>
<protein>
    <recommendedName>
        <fullName evidence="1">F-box domain-containing protein</fullName>
    </recommendedName>
</protein>
<dbReference type="AlphaFoldDB" id="A0A8D5U877"/>
<name>A0A8D5U877_9CREN</name>
<organism evidence="2 3">
    <name type="scientific">Stygiolobus caldivivus</name>
    <dbReference type="NCBI Taxonomy" id="2824673"/>
    <lineage>
        <taxon>Archaea</taxon>
        <taxon>Thermoproteota</taxon>
        <taxon>Thermoprotei</taxon>
        <taxon>Sulfolobales</taxon>
        <taxon>Sulfolobaceae</taxon>
        <taxon>Stygiolobus</taxon>
    </lineage>
</organism>
<evidence type="ECO:0000259" key="1">
    <source>
        <dbReference type="PROSITE" id="PS50181"/>
    </source>
</evidence>
<evidence type="ECO:0000313" key="3">
    <source>
        <dbReference type="Proteomes" id="UP000825123"/>
    </source>
</evidence>
<evidence type="ECO:0000313" key="2">
    <source>
        <dbReference type="EMBL" id="BCU70733.1"/>
    </source>
</evidence>
<feature type="domain" description="F-box" evidence="1">
    <location>
        <begin position="43"/>
        <end position="72"/>
    </location>
</feature>
<sequence length="77" mass="9088">MPIIDIDKLTNEQKIRLFTYATEEKEITYEQLGISKATRWRYKKGLREIPKEVLEKVLQFLAPDEIARIEDVLPHSS</sequence>